<name>A0A7X5U921_9GAMM</name>
<gene>
    <name evidence="1" type="ORF">HBF25_06545</name>
</gene>
<evidence type="ECO:0000313" key="2">
    <source>
        <dbReference type="Proteomes" id="UP000490980"/>
    </source>
</evidence>
<organism evidence="1 2">
    <name type="scientific">Luteibacter anthropi</name>
    <dbReference type="NCBI Taxonomy" id="564369"/>
    <lineage>
        <taxon>Bacteria</taxon>
        <taxon>Pseudomonadati</taxon>
        <taxon>Pseudomonadota</taxon>
        <taxon>Gammaproteobacteria</taxon>
        <taxon>Lysobacterales</taxon>
        <taxon>Rhodanobacteraceae</taxon>
        <taxon>Luteibacter</taxon>
    </lineage>
</organism>
<dbReference type="AlphaFoldDB" id="A0A7X5U921"/>
<protein>
    <submittedName>
        <fullName evidence="1">Uncharacterized protein</fullName>
    </submittedName>
</protein>
<accession>A0A7X5U921</accession>
<reference evidence="1 2" key="1">
    <citation type="submission" date="2020-03" db="EMBL/GenBank/DDBJ databases">
        <authorList>
            <person name="Lai Q."/>
        </authorList>
    </citation>
    <scope>NUCLEOTIDE SEQUENCE [LARGE SCALE GENOMIC DNA]</scope>
    <source>
        <strain evidence="1 2">CCUG 25036</strain>
    </source>
</reference>
<dbReference type="Proteomes" id="UP000490980">
    <property type="component" value="Unassembled WGS sequence"/>
</dbReference>
<proteinExistence type="predicted"/>
<comment type="caution">
    <text evidence="1">The sequence shown here is derived from an EMBL/GenBank/DDBJ whole genome shotgun (WGS) entry which is preliminary data.</text>
</comment>
<evidence type="ECO:0000313" key="1">
    <source>
        <dbReference type="EMBL" id="NII06047.1"/>
    </source>
</evidence>
<sequence length="136" mass="14053">MIVAPFFSAGVAFSKPQADTGLGTSWPNATDVSTSPHYHVYRFERAGIRYVQVNDGNGTVRGAVGYTGGQILDLPIGADASPWVIGTAPGATSGEPVYRDEAVSISAALQSDGTEQLIVTPSTCEKDPLACSGHGP</sequence>
<keyword evidence="2" id="KW-1185">Reference proteome</keyword>
<dbReference type="EMBL" id="JAARLZ010000003">
    <property type="protein sequence ID" value="NII06047.1"/>
    <property type="molecule type" value="Genomic_DNA"/>
</dbReference>